<organism evidence="2">
    <name type="scientific">OCS116 cluster bacterium</name>
    <dbReference type="NCBI Taxonomy" id="2030921"/>
    <lineage>
        <taxon>Bacteria</taxon>
        <taxon>Pseudomonadati</taxon>
        <taxon>Pseudomonadota</taxon>
        <taxon>Alphaproteobacteria</taxon>
        <taxon>OCS116 cluster</taxon>
    </lineage>
</organism>
<sequence length="97" mass="10440">MTTEQWFLIITLGVGAYSIRFLGLIAGKAINDNQRLKKLLDNLPGCLVVALVASSLAEAEPITWLAATIALVAAIITNHVVLTMFIGFAAIYLLKLI</sequence>
<reference evidence="2" key="2">
    <citation type="journal article" date="2018" name="ISME J.">
        <title>A dynamic microbial community with high functional redundancy inhabits the cold, oxic subseafloor aquifer.</title>
        <authorList>
            <person name="Tully B.J."/>
            <person name="Wheat C.G."/>
            <person name="Glazer B.T."/>
            <person name="Huber J.A."/>
        </authorList>
    </citation>
    <scope>NUCLEOTIDE SEQUENCE</scope>
    <source>
        <strain evidence="2">NORP83</strain>
    </source>
</reference>
<dbReference type="Pfam" id="PF05437">
    <property type="entry name" value="AzlD"/>
    <property type="match status" value="1"/>
</dbReference>
<reference key="1">
    <citation type="submission" date="2017-08" db="EMBL/GenBank/DDBJ databases">
        <title>A dynamic microbial community with high functional redundancy inhabits the cold, oxic subseafloor aquifer.</title>
        <authorList>
            <person name="Tully B.J."/>
            <person name="Wheat C.G."/>
            <person name="Glazer B.T."/>
            <person name="Huber J.A."/>
        </authorList>
    </citation>
    <scope>NUCLEOTIDE SEQUENCE [LARGE SCALE GENOMIC DNA]</scope>
</reference>
<accession>A0A2A4Z2Y0</accession>
<name>A0A2A4Z2Y0_9PROT</name>
<dbReference type="InterPro" id="IPR008407">
    <property type="entry name" value="Brnchd-chn_aa_trnsp_AzlD"/>
</dbReference>
<proteinExistence type="predicted"/>
<comment type="caution">
    <text evidence="2">The sequence shown here is derived from an EMBL/GenBank/DDBJ whole genome shotgun (WGS) entry which is preliminary data.</text>
</comment>
<keyword evidence="1" id="KW-1133">Transmembrane helix</keyword>
<feature type="transmembrane region" description="Helical" evidence="1">
    <location>
        <begin position="6"/>
        <end position="27"/>
    </location>
</feature>
<feature type="transmembrane region" description="Helical" evidence="1">
    <location>
        <begin position="63"/>
        <end position="94"/>
    </location>
</feature>
<evidence type="ECO:0000313" key="2">
    <source>
        <dbReference type="EMBL" id="PCJ01322.1"/>
    </source>
</evidence>
<evidence type="ECO:0000256" key="1">
    <source>
        <dbReference type="SAM" id="Phobius"/>
    </source>
</evidence>
<gene>
    <name evidence="2" type="ORF">COB13_08175</name>
</gene>
<feature type="transmembrane region" description="Helical" evidence="1">
    <location>
        <begin position="39"/>
        <end position="57"/>
    </location>
</feature>
<dbReference type="EMBL" id="NVUS01000008">
    <property type="protein sequence ID" value="PCJ01322.1"/>
    <property type="molecule type" value="Genomic_DNA"/>
</dbReference>
<dbReference type="AlphaFoldDB" id="A0A2A4Z2Y0"/>
<keyword evidence="1" id="KW-0472">Membrane</keyword>
<keyword evidence="1" id="KW-0812">Transmembrane</keyword>
<protein>
    <submittedName>
        <fullName evidence="2">Branched-chain amino acid transporter</fullName>
    </submittedName>
</protein>